<proteinExistence type="predicted"/>
<dbReference type="Proteomes" id="UP000290482">
    <property type="component" value="Chromosome"/>
</dbReference>
<dbReference type="RefSeq" id="WP_040538397.1">
    <property type="nucleotide sequence ID" value="NZ_LR214940.1"/>
</dbReference>
<feature type="domain" description="YlxR" evidence="1">
    <location>
        <begin position="10"/>
        <end position="84"/>
    </location>
</feature>
<dbReference type="InterPro" id="IPR037465">
    <property type="entry name" value="YlxR"/>
</dbReference>
<dbReference type="PANTHER" id="PTHR34215">
    <property type="entry name" value="BLL0784 PROTEIN"/>
    <property type="match status" value="1"/>
</dbReference>
<dbReference type="PANTHER" id="PTHR34215:SF1">
    <property type="entry name" value="YLXR DOMAIN-CONTAINING PROTEIN"/>
    <property type="match status" value="1"/>
</dbReference>
<sequence length="102" mass="12477">MIENKKQYERKSIVDNKKYLISDLLRFSKQKDNQIYFDPEFKLKGRGAYCLNNISQLDILFKRKLLNKAFRQNITQEEYDKIRQEVNKWVKMKLKENQTLIK</sequence>
<dbReference type="InterPro" id="IPR035931">
    <property type="entry name" value="YlxR-like_sf"/>
</dbReference>
<gene>
    <name evidence="2" type="ORF">NCTC10112_00577</name>
</gene>
<dbReference type="Pfam" id="PF04296">
    <property type="entry name" value="YlxR"/>
    <property type="match status" value="1"/>
</dbReference>
<dbReference type="AlphaFoldDB" id="A0A448ZXM4"/>
<dbReference type="InterPro" id="IPR007393">
    <property type="entry name" value="YlxR_dom"/>
</dbReference>
<reference evidence="2 3" key="1">
    <citation type="submission" date="2019-01" db="EMBL/GenBank/DDBJ databases">
        <authorList>
            <consortium name="Pathogen Informatics"/>
        </authorList>
    </citation>
    <scope>NUCLEOTIDE SEQUENCE [LARGE SCALE GENOMIC DNA]</scope>
    <source>
        <strain evidence="2 3">NCTC10112</strain>
    </source>
</reference>
<accession>A0A448ZXM4</accession>
<evidence type="ECO:0000313" key="3">
    <source>
        <dbReference type="Proteomes" id="UP000290482"/>
    </source>
</evidence>
<evidence type="ECO:0000313" key="2">
    <source>
        <dbReference type="EMBL" id="VEU55981.1"/>
    </source>
</evidence>
<evidence type="ECO:0000259" key="1">
    <source>
        <dbReference type="Pfam" id="PF04296"/>
    </source>
</evidence>
<dbReference type="KEGG" id="mob:NCTC10112_00577"/>
<name>A0A448ZXM4_METOS</name>
<dbReference type="OrthoDB" id="398624at2"/>
<keyword evidence="3" id="KW-1185">Reference proteome</keyword>
<dbReference type="Gene3D" id="3.30.1230.10">
    <property type="entry name" value="YlxR-like"/>
    <property type="match status" value="1"/>
</dbReference>
<dbReference type="SUPFAM" id="SSF64376">
    <property type="entry name" value="YlxR-like"/>
    <property type="match status" value="1"/>
</dbReference>
<dbReference type="EMBL" id="LR214940">
    <property type="protein sequence ID" value="VEU55981.1"/>
    <property type="molecule type" value="Genomic_DNA"/>
</dbReference>
<protein>
    <submittedName>
        <fullName evidence="2">Putative transcription termination factor</fullName>
    </submittedName>
</protein>
<organism evidence="2 3">
    <name type="scientific">Metamycoplasma orale</name>
    <name type="common">Mycoplasma orale</name>
    <dbReference type="NCBI Taxonomy" id="2121"/>
    <lineage>
        <taxon>Bacteria</taxon>
        <taxon>Bacillati</taxon>
        <taxon>Mycoplasmatota</taxon>
        <taxon>Mycoplasmoidales</taxon>
        <taxon>Metamycoplasmataceae</taxon>
        <taxon>Metamycoplasma</taxon>
    </lineage>
</organism>